<evidence type="ECO:0000256" key="7">
    <source>
        <dbReference type="SAM" id="MobiDB-lite"/>
    </source>
</evidence>
<evidence type="ECO:0000256" key="5">
    <source>
        <dbReference type="PROSITE-ProRule" id="PRU00176"/>
    </source>
</evidence>
<dbReference type="SMART" id="SM00356">
    <property type="entry name" value="ZnF_C3H1"/>
    <property type="match status" value="1"/>
</dbReference>
<dbReference type="GO" id="GO:0008270">
    <property type="term" value="F:zinc ion binding"/>
    <property type="evidence" value="ECO:0007669"/>
    <property type="project" value="UniProtKB-KW"/>
</dbReference>
<protein>
    <recommendedName>
        <fullName evidence="12">C3H1-type domain-containing protein</fullName>
    </recommendedName>
</protein>
<evidence type="ECO:0000259" key="8">
    <source>
        <dbReference type="PROSITE" id="PS50102"/>
    </source>
</evidence>
<dbReference type="InterPro" id="IPR036855">
    <property type="entry name" value="Znf_CCCH_sf"/>
</dbReference>
<keyword evidence="2 6" id="KW-0863">Zinc-finger</keyword>
<dbReference type="PANTHER" id="PTHR14398">
    <property type="entry name" value="RNA RECOGNITION RRM/RNP DOMAIN"/>
    <property type="match status" value="1"/>
</dbReference>
<comment type="caution">
    <text evidence="10">The sequence shown here is derived from an EMBL/GenBank/DDBJ whole genome shotgun (WGS) entry which is preliminary data.</text>
</comment>
<feature type="region of interest" description="Disordered" evidence="7">
    <location>
        <begin position="84"/>
        <end position="196"/>
    </location>
</feature>
<dbReference type="Gene3D" id="4.10.1000.10">
    <property type="entry name" value="Zinc finger, CCCH-type"/>
    <property type="match status" value="1"/>
</dbReference>
<keyword evidence="1 6" id="KW-0479">Metal-binding</keyword>
<dbReference type="GO" id="GO:0005634">
    <property type="term" value="C:nucleus"/>
    <property type="evidence" value="ECO:0007669"/>
    <property type="project" value="TreeGrafter"/>
</dbReference>
<feature type="region of interest" description="Disordered" evidence="7">
    <location>
        <begin position="439"/>
        <end position="458"/>
    </location>
</feature>
<accession>A0AAD7V1Y4</accession>
<evidence type="ECO:0000256" key="6">
    <source>
        <dbReference type="PROSITE-ProRule" id="PRU00723"/>
    </source>
</evidence>
<evidence type="ECO:0000256" key="4">
    <source>
        <dbReference type="ARBA" id="ARBA00022884"/>
    </source>
</evidence>
<dbReference type="SUPFAM" id="SSF54928">
    <property type="entry name" value="RNA-binding domain, RBD"/>
    <property type="match status" value="1"/>
</dbReference>
<evidence type="ECO:0000313" key="10">
    <source>
        <dbReference type="EMBL" id="KAJ8656186.1"/>
    </source>
</evidence>
<keyword evidence="4 5" id="KW-0694">RNA-binding</keyword>
<dbReference type="GeneID" id="83215606"/>
<dbReference type="SMART" id="SM00360">
    <property type="entry name" value="RRM"/>
    <property type="match status" value="1"/>
</dbReference>
<reference evidence="10 11" key="1">
    <citation type="submission" date="2023-03" db="EMBL/GenBank/DDBJ databases">
        <title>Genome sequence of Lichtheimia ornata CBS 291.66.</title>
        <authorList>
            <person name="Mohabir J.T."/>
            <person name="Shea T.P."/>
            <person name="Kurbessoian T."/>
            <person name="Berby B."/>
            <person name="Fontaine J."/>
            <person name="Livny J."/>
            <person name="Gnirke A."/>
            <person name="Stajich J.E."/>
            <person name="Cuomo C.A."/>
        </authorList>
    </citation>
    <scope>NUCLEOTIDE SEQUENCE [LARGE SCALE GENOMIC DNA]</scope>
    <source>
        <strain evidence="10">CBS 291.66</strain>
    </source>
</reference>
<feature type="region of interest" description="Disordered" evidence="7">
    <location>
        <begin position="273"/>
        <end position="325"/>
    </location>
</feature>
<feature type="region of interest" description="Disordered" evidence="7">
    <location>
        <begin position="406"/>
        <end position="426"/>
    </location>
</feature>
<dbReference type="PROSITE" id="PS50103">
    <property type="entry name" value="ZF_C3H1"/>
    <property type="match status" value="1"/>
</dbReference>
<dbReference type="InterPro" id="IPR035979">
    <property type="entry name" value="RBD_domain_sf"/>
</dbReference>
<dbReference type="Pfam" id="PF00076">
    <property type="entry name" value="RRM_1"/>
    <property type="match status" value="1"/>
</dbReference>
<feature type="domain" description="RRM" evidence="8">
    <location>
        <begin position="327"/>
        <end position="399"/>
    </location>
</feature>
<evidence type="ECO:0000256" key="3">
    <source>
        <dbReference type="ARBA" id="ARBA00022833"/>
    </source>
</evidence>
<feature type="compositionally biased region" description="Basic and acidic residues" evidence="7">
    <location>
        <begin position="146"/>
        <end position="170"/>
    </location>
</feature>
<evidence type="ECO:0000256" key="1">
    <source>
        <dbReference type="ARBA" id="ARBA00022723"/>
    </source>
</evidence>
<proteinExistence type="predicted"/>
<feature type="compositionally biased region" description="Polar residues" evidence="7">
    <location>
        <begin position="84"/>
        <end position="97"/>
    </location>
</feature>
<organism evidence="10 11">
    <name type="scientific">Lichtheimia ornata</name>
    <dbReference type="NCBI Taxonomy" id="688661"/>
    <lineage>
        <taxon>Eukaryota</taxon>
        <taxon>Fungi</taxon>
        <taxon>Fungi incertae sedis</taxon>
        <taxon>Mucoromycota</taxon>
        <taxon>Mucoromycotina</taxon>
        <taxon>Mucoromycetes</taxon>
        <taxon>Mucorales</taxon>
        <taxon>Lichtheimiaceae</taxon>
        <taxon>Lichtheimia</taxon>
    </lineage>
</organism>
<feature type="compositionally biased region" description="Basic residues" evidence="7">
    <location>
        <begin position="285"/>
        <end position="303"/>
    </location>
</feature>
<gene>
    <name evidence="10" type="ORF">O0I10_008199</name>
</gene>
<dbReference type="Gene3D" id="3.30.70.330">
    <property type="match status" value="1"/>
</dbReference>
<dbReference type="EMBL" id="JARTCD010000042">
    <property type="protein sequence ID" value="KAJ8656186.1"/>
    <property type="molecule type" value="Genomic_DNA"/>
</dbReference>
<dbReference type="InterPro" id="IPR012677">
    <property type="entry name" value="Nucleotide-bd_a/b_plait_sf"/>
</dbReference>
<feature type="compositionally biased region" description="Basic and acidic residues" evidence="7">
    <location>
        <begin position="304"/>
        <end position="315"/>
    </location>
</feature>
<keyword evidence="11" id="KW-1185">Reference proteome</keyword>
<feature type="zinc finger region" description="C3H1-type" evidence="6">
    <location>
        <begin position="192"/>
        <end position="220"/>
    </location>
</feature>
<dbReference type="RefSeq" id="XP_058341099.1">
    <property type="nucleotide sequence ID" value="XM_058488206.1"/>
</dbReference>
<feature type="compositionally biased region" description="Acidic residues" evidence="7">
    <location>
        <begin position="111"/>
        <end position="122"/>
    </location>
</feature>
<name>A0AAD7V1Y4_9FUNG</name>
<dbReference type="PANTHER" id="PTHR14398:SF0">
    <property type="entry name" value="ZINC FINGER PROTEIN SWM"/>
    <property type="match status" value="1"/>
</dbReference>
<dbReference type="InterPro" id="IPR000571">
    <property type="entry name" value="Znf_CCCH"/>
</dbReference>
<dbReference type="AlphaFoldDB" id="A0AAD7V1Y4"/>
<dbReference type="InterPro" id="IPR000504">
    <property type="entry name" value="RRM_dom"/>
</dbReference>
<dbReference type="Proteomes" id="UP001234581">
    <property type="component" value="Unassembled WGS sequence"/>
</dbReference>
<keyword evidence="3 6" id="KW-0862">Zinc</keyword>
<feature type="compositionally biased region" description="Low complexity" evidence="7">
    <location>
        <begin position="406"/>
        <end position="420"/>
    </location>
</feature>
<evidence type="ECO:0000313" key="11">
    <source>
        <dbReference type="Proteomes" id="UP001234581"/>
    </source>
</evidence>
<evidence type="ECO:0000259" key="9">
    <source>
        <dbReference type="PROSITE" id="PS50103"/>
    </source>
</evidence>
<evidence type="ECO:0008006" key="12">
    <source>
        <dbReference type="Google" id="ProtNLM"/>
    </source>
</evidence>
<feature type="compositionally biased region" description="Polar residues" evidence="7">
    <location>
        <begin position="130"/>
        <end position="145"/>
    </location>
</feature>
<sequence>MKLSSTQLASLREKLPDTLGQYVEADPEALTDFVMMFVERENGRDELQKVFREELAVFCEDASKTEQAVDDLLRLIDTVQKEGGSTNVQHHTTNDDTSAAASAGQKRDKHDDDDDEEEDDDDRNFKRRNVSTTAATEDASPSSPRTGDKRTYSAEGDDRPSKQVRGDEQSRYSGLPSHLRQRLGSSSSGGEQRRRAPCRNFEERGYCMYGDSCKFDHGEEQITVNDYSKFQAIMGSSGAMGMNPMIMQNPDQMYHFQMGMDGMPYMTTAPIESAEGQDQSQQQQPRHHHHHQQRQSPHHPRPRQQRDGRMGKFHDQPFTTRYDPNNNTIVVDKIPMDSCNMEAVTETFKKFGTIVDISLQPEFQRAFIEYKTHAEALAAHQCPDVLFKNRFVKVYWKKVDDKQQKQQSWQQQQQQQQQQQAEPDPEVIKQRAAELAKIREEKQKQRKEQLEKQIEANKRKQEIAKRELELAMLKAKVKAMEDSKKKETP</sequence>
<dbReference type="SUPFAM" id="SSF90229">
    <property type="entry name" value="CCCH zinc finger"/>
    <property type="match status" value="1"/>
</dbReference>
<dbReference type="Pfam" id="PF00642">
    <property type="entry name" value="zf-CCCH"/>
    <property type="match status" value="1"/>
</dbReference>
<dbReference type="PROSITE" id="PS50102">
    <property type="entry name" value="RRM"/>
    <property type="match status" value="1"/>
</dbReference>
<feature type="domain" description="C3H1-type" evidence="9">
    <location>
        <begin position="192"/>
        <end position="220"/>
    </location>
</feature>
<evidence type="ECO:0000256" key="2">
    <source>
        <dbReference type="ARBA" id="ARBA00022771"/>
    </source>
</evidence>
<dbReference type="InterPro" id="IPR045137">
    <property type="entry name" value="RBM26/27"/>
</dbReference>
<dbReference type="GO" id="GO:0003723">
    <property type="term" value="F:RNA binding"/>
    <property type="evidence" value="ECO:0007669"/>
    <property type="project" value="UniProtKB-UniRule"/>
</dbReference>
<dbReference type="CDD" id="cd12257">
    <property type="entry name" value="RRM1_RBM26_like"/>
    <property type="match status" value="1"/>
</dbReference>